<dbReference type="Proteomes" id="UP000054466">
    <property type="component" value="Unassembled WGS sequence"/>
</dbReference>
<keyword evidence="3" id="KW-1185">Reference proteome</keyword>
<dbReference type="VEuPathDB" id="FungiDB:PV07_12611"/>
<dbReference type="EMBL" id="KN847066">
    <property type="protein sequence ID" value="KIW21986.1"/>
    <property type="molecule type" value="Genomic_DNA"/>
</dbReference>
<evidence type="ECO:0000313" key="2">
    <source>
        <dbReference type="EMBL" id="KIW21986.1"/>
    </source>
</evidence>
<proteinExistence type="predicted"/>
<dbReference type="AlphaFoldDB" id="A0A0D1Z305"/>
<sequence length="196" mass="22191">MDPWNEGYEALELRDHVASHINQVDDPIRFVTKVQKIRRQRQKVQALQIQARDKGSRVKRARNRLQEAFRSFLDAGGTIPPQGNSHDRATASLREMNATFQELEARDIDLDMVESTLVPAEWELKDSEQQLYEDILGPSASDGNDSEISVQAIKRIPETLHDGPNQNCNNLQSPKHELTGQERLSAPARKREGSQG</sequence>
<dbReference type="RefSeq" id="XP_016242202.1">
    <property type="nucleotide sequence ID" value="XM_016400151.1"/>
</dbReference>
<evidence type="ECO:0000313" key="3">
    <source>
        <dbReference type="Proteomes" id="UP000054466"/>
    </source>
</evidence>
<evidence type="ECO:0000256" key="1">
    <source>
        <dbReference type="SAM" id="MobiDB-lite"/>
    </source>
</evidence>
<reference evidence="2 3" key="1">
    <citation type="submission" date="2015-01" db="EMBL/GenBank/DDBJ databases">
        <title>The Genome Sequence of Cladophialophora immunda CBS83496.</title>
        <authorList>
            <consortium name="The Broad Institute Genomics Platform"/>
            <person name="Cuomo C."/>
            <person name="de Hoog S."/>
            <person name="Gorbushina A."/>
            <person name="Stielow B."/>
            <person name="Teixiera M."/>
            <person name="Abouelleil A."/>
            <person name="Chapman S.B."/>
            <person name="Priest M."/>
            <person name="Young S.K."/>
            <person name="Wortman J."/>
            <person name="Nusbaum C."/>
            <person name="Birren B."/>
        </authorList>
    </citation>
    <scope>NUCLEOTIDE SEQUENCE [LARGE SCALE GENOMIC DNA]</scope>
    <source>
        <strain evidence="2 3">CBS 83496</strain>
    </source>
</reference>
<feature type="region of interest" description="Disordered" evidence="1">
    <location>
        <begin position="158"/>
        <end position="196"/>
    </location>
</feature>
<dbReference type="OrthoDB" id="4157125at2759"/>
<gene>
    <name evidence="2" type="ORF">PV07_12611</name>
</gene>
<feature type="compositionally biased region" description="Polar residues" evidence="1">
    <location>
        <begin position="164"/>
        <end position="173"/>
    </location>
</feature>
<name>A0A0D1Z305_9EURO</name>
<dbReference type="HOGENOM" id="CLU_1390071_0_0_1"/>
<accession>A0A0D1Z305</accession>
<organism evidence="2 3">
    <name type="scientific">Cladophialophora immunda</name>
    <dbReference type="NCBI Taxonomy" id="569365"/>
    <lineage>
        <taxon>Eukaryota</taxon>
        <taxon>Fungi</taxon>
        <taxon>Dikarya</taxon>
        <taxon>Ascomycota</taxon>
        <taxon>Pezizomycotina</taxon>
        <taxon>Eurotiomycetes</taxon>
        <taxon>Chaetothyriomycetidae</taxon>
        <taxon>Chaetothyriales</taxon>
        <taxon>Herpotrichiellaceae</taxon>
        <taxon>Cladophialophora</taxon>
    </lineage>
</organism>
<protein>
    <submittedName>
        <fullName evidence="2">Uncharacterized protein</fullName>
    </submittedName>
</protein>
<dbReference type="GeneID" id="27351805"/>